<dbReference type="Proteomes" id="UP000474967">
    <property type="component" value="Unassembled WGS sequence"/>
</dbReference>
<reference evidence="1 2" key="1">
    <citation type="journal article" date="2014" name="J. Microbiol.">
        <title>Diaminobutyricibacter tongyongensis gen. nov., sp. nov. and Homoserinibacter gongjuensis gen. nov., sp. nov. belong to the family Microbacteriaceae.</title>
        <authorList>
            <person name="Kim S.J."/>
            <person name="Ahn J.H."/>
            <person name="Weon H.Y."/>
            <person name="Hamada M."/>
            <person name="Suzuki K."/>
            <person name="Kwon S.W."/>
        </authorList>
    </citation>
    <scope>NUCLEOTIDE SEQUENCE [LARGE SCALE GENOMIC DNA]</scope>
    <source>
        <strain evidence="1 2">NBRC 108724</strain>
    </source>
</reference>
<dbReference type="Pfam" id="PF13459">
    <property type="entry name" value="Fer4_15"/>
    <property type="match status" value="1"/>
</dbReference>
<dbReference type="AlphaFoldDB" id="A0A6L9XX92"/>
<dbReference type="Gene3D" id="3.30.70.20">
    <property type="match status" value="1"/>
</dbReference>
<accession>A0A6L9XX92</accession>
<evidence type="ECO:0000313" key="2">
    <source>
        <dbReference type="Proteomes" id="UP000474967"/>
    </source>
</evidence>
<name>A0A6L9XX92_9MICO</name>
<gene>
    <name evidence="1" type="ORF">G3T36_09150</name>
</gene>
<protein>
    <submittedName>
        <fullName evidence="1">Ferredoxin</fullName>
    </submittedName>
</protein>
<keyword evidence="2" id="KW-1185">Reference proteome</keyword>
<sequence>MSSARLHIDWTACDGRGLCAELLPRLIGRDEWGFPVALKGGVAARSDIPVGAGDLEAAEEAVALCPLVALRLRTD</sequence>
<organism evidence="1 2">
    <name type="scientific">Leifsonia tongyongensis</name>
    <dbReference type="NCBI Taxonomy" id="1268043"/>
    <lineage>
        <taxon>Bacteria</taxon>
        <taxon>Bacillati</taxon>
        <taxon>Actinomycetota</taxon>
        <taxon>Actinomycetes</taxon>
        <taxon>Micrococcales</taxon>
        <taxon>Microbacteriaceae</taxon>
        <taxon>Leifsonia</taxon>
    </lineage>
</organism>
<dbReference type="EMBL" id="JAAGWY010000002">
    <property type="protein sequence ID" value="NEN06041.1"/>
    <property type="molecule type" value="Genomic_DNA"/>
</dbReference>
<dbReference type="RefSeq" id="WP_163289496.1">
    <property type="nucleotide sequence ID" value="NZ_JAAGWY010000002.1"/>
</dbReference>
<comment type="caution">
    <text evidence="1">The sequence shown here is derived from an EMBL/GenBank/DDBJ whole genome shotgun (WGS) entry which is preliminary data.</text>
</comment>
<dbReference type="SUPFAM" id="SSF54862">
    <property type="entry name" value="4Fe-4S ferredoxins"/>
    <property type="match status" value="1"/>
</dbReference>
<evidence type="ECO:0000313" key="1">
    <source>
        <dbReference type="EMBL" id="NEN06041.1"/>
    </source>
</evidence>
<proteinExistence type="predicted"/>